<dbReference type="Gene3D" id="3.40.605.10">
    <property type="entry name" value="Aldehyde Dehydrogenase, Chain A, domain 1"/>
    <property type="match status" value="1"/>
</dbReference>
<evidence type="ECO:0000313" key="5">
    <source>
        <dbReference type="Proteomes" id="UP000706039"/>
    </source>
</evidence>
<dbReference type="InterPro" id="IPR051020">
    <property type="entry name" value="ALDH-related_metabolic_enz"/>
</dbReference>
<evidence type="ECO:0000256" key="1">
    <source>
        <dbReference type="ARBA" id="ARBA00009986"/>
    </source>
</evidence>
<comment type="similarity">
    <text evidence="1">Belongs to the aldehyde dehydrogenase family.</text>
</comment>
<proteinExistence type="inferred from homology"/>
<dbReference type="Pfam" id="PF00171">
    <property type="entry name" value="Aldedh"/>
    <property type="match status" value="1"/>
</dbReference>
<dbReference type="InterPro" id="IPR016161">
    <property type="entry name" value="Ald_DH/histidinol_DH"/>
</dbReference>
<evidence type="ECO:0000259" key="3">
    <source>
        <dbReference type="Pfam" id="PF00171"/>
    </source>
</evidence>
<accession>A0ABS7PRC2</accession>
<dbReference type="Gene3D" id="3.40.309.10">
    <property type="entry name" value="Aldehyde Dehydrogenase, Chain A, domain 2"/>
    <property type="match status" value="1"/>
</dbReference>
<gene>
    <name evidence="4" type="ORF">K7G82_16400</name>
</gene>
<evidence type="ECO:0000313" key="4">
    <source>
        <dbReference type="EMBL" id="MBY8823887.1"/>
    </source>
</evidence>
<dbReference type="PANTHER" id="PTHR42991:SF1">
    <property type="entry name" value="ALDEHYDE DEHYDROGENASE"/>
    <property type="match status" value="1"/>
</dbReference>
<dbReference type="InterPro" id="IPR015590">
    <property type="entry name" value="Aldehyde_DH_dom"/>
</dbReference>
<dbReference type="Proteomes" id="UP000706039">
    <property type="component" value="Unassembled WGS sequence"/>
</dbReference>
<protein>
    <submittedName>
        <fullName evidence="4">Aldehyde dehydrogenase family protein</fullName>
    </submittedName>
</protein>
<organism evidence="4 5">
    <name type="scientific">Sphingomonas colocasiae</name>
    <dbReference type="NCBI Taxonomy" id="1848973"/>
    <lineage>
        <taxon>Bacteria</taxon>
        <taxon>Pseudomonadati</taxon>
        <taxon>Pseudomonadota</taxon>
        <taxon>Alphaproteobacteria</taxon>
        <taxon>Sphingomonadales</taxon>
        <taxon>Sphingomonadaceae</taxon>
        <taxon>Sphingomonas</taxon>
    </lineage>
</organism>
<dbReference type="EMBL" id="JAINVV010000008">
    <property type="protein sequence ID" value="MBY8823887.1"/>
    <property type="molecule type" value="Genomic_DNA"/>
</dbReference>
<dbReference type="RefSeq" id="WP_222991433.1">
    <property type="nucleotide sequence ID" value="NZ_JAINVV010000008.1"/>
</dbReference>
<sequence>MLMPVEVKRSLLVGGVWRGAATGMAIDNPFTGEVIDRVACATPADAADAVASAVRGQRALAALSAAARAAILHCAADALAARSARFAAMITAETGKTITASAKEAARAVNTLRLSAEEAGRLTGETVAFDSFAGGEARSGYYVHEPVGVIAAITPFNDPLNLACHKLGPAIAAGNAVVLKPADQAPLTAIMLAELLLEAGLPAEALNLLTGHGRDFGDALVAAEDVAMVSFTGGERVGAQIAHAAGIKRIGMELGANSPVIVAASADLARAADACVSGAFWAAGQNCIGVQRIFIQRTAYAAFRDLFVARTAKLVVGDPMAAETDIGPMISERDAQRLLDWTAEAVAAGAHVLAGGRRDGALLHPTVLEAVPADARLACQEAFGPVVSLFPYDDLDAAIAAANAGDYAIHAAIFTESVREAHHAARMLQAAGVMINDSTDYRLDAMPFGGAKRGNMGREGVRFAIREMSQTKVVCFNHG</sequence>
<comment type="caution">
    <text evidence="4">The sequence shown here is derived from an EMBL/GenBank/DDBJ whole genome shotgun (WGS) entry which is preliminary data.</text>
</comment>
<dbReference type="PANTHER" id="PTHR42991">
    <property type="entry name" value="ALDEHYDE DEHYDROGENASE"/>
    <property type="match status" value="1"/>
</dbReference>
<evidence type="ECO:0000256" key="2">
    <source>
        <dbReference type="ARBA" id="ARBA00023002"/>
    </source>
</evidence>
<dbReference type="InterPro" id="IPR016163">
    <property type="entry name" value="Ald_DH_C"/>
</dbReference>
<name>A0ABS7PRC2_9SPHN</name>
<keyword evidence="5" id="KW-1185">Reference proteome</keyword>
<keyword evidence="2" id="KW-0560">Oxidoreductase</keyword>
<dbReference type="InterPro" id="IPR016162">
    <property type="entry name" value="Ald_DH_N"/>
</dbReference>
<dbReference type="SUPFAM" id="SSF53720">
    <property type="entry name" value="ALDH-like"/>
    <property type="match status" value="1"/>
</dbReference>
<reference evidence="4 5" key="1">
    <citation type="submission" date="2021-08" db="EMBL/GenBank/DDBJ databases">
        <authorList>
            <person name="Tuo L."/>
        </authorList>
    </citation>
    <scope>NUCLEOTIDE SEQUENCE [LARGE SCALE GENOMIC DNA]</scope>
    <source>
        <strain evidence="4 5">JCM 31229</strain>
    </source>
</reference>
<feature type="domain" description="Aldehyde dehydrogenase" evidence="3">
    <location>
        <begin position="24"/>
        <end position="474"/>
    </location>
</feature>